<gene>
    <name evidence="1" type="ORF">IFM89_020874</name>
</gene>
<dbReference type="EMBL" id="JADFTS010000001">
    <property type="protein sequence ID" value="KAF9625288.1"/>
    <property type="molecule type" value="Genomic_DNA"/>
</dbReference>
<evidence type="ECO:0000313" key="2">
    <source>
        <dbReference type="Proteomes" id="UP000631114"/>
    </source>
</evidence>
<reference evidence="1 2" key="1">
    <citation type="submission" date="2020-10" db="EMBL/GenBank/DDBJ databases">
        <title>The Coptis chinensis genome and diversification of protoberbering-type alkaloids.</title>
        <authorList>
            <person name="Wang B."/>
            <person name="Shu S."/>
            <person name="Song C."/>
            <person name="Liu Y."/>
        </authorList>
    </citation>
    <scope>NUCLEOTIDE SEQUENCE [LARGE SCALE GENOMIC DNA]</scope>
    <source>
        <strain evidence="1">HL-2020</strain>
        <tissue evidence="1">Leaf</tissue>
    </source>
</reference>
<proteinExistence type="predicted"/>
<name>A0A835J188_9MAGN</name>
<sequence length="78" mass="8371">MMIMDDGGGGGGGWWMVGMQTSGVARAVGLMIPGVTSHSPKDYVNCGRLAKIKLEGADMQYLDSMLFKINDSENKNET</sequence>
<keyword evidence="2" id="KW-1185">Reference proteome</keyword>
<evidence type="ECO:0000313" key="1">
    <source>
        <dbReference type="EMBL" id="KAF9625288.1"/>
    </source>
</evidence>
<organism evidence="1 2">
    <name type="scientific">Coptis chinensis</name>
    <dbReference type="NCBI Taxonomy" id="261450"/>
    <lineage>
        <taxon>Eukaryota</taxon>
        <taxon>Viridiplantae</taxon>
        <taxon>Streptophyta</taxon>
        <taxon>Embryophyta</taxon>
        <taxon>Tracheophyta</taxon>
        <taxon>Spermatophyta</taxon>
        <taxon>Magnoliopsida</taxon>
        <taxon>Ranunculales</taxon>
        <taxon>Ranunculaceae</taxon>
        <taxon>Coptidoideae</taxon>
        <taxon>Coptis</taxon>
    </lineage>
</organism>
<comment type="caution">
    <text evidence="1">The sequence shown here is derived from an EMBL/GenBank/DDBJ whole genome shotgun (WGS) entry which is preliminary data.</text>
</comment>
<protein>
    <submittedName>
        <fullName evidence="1">Uncharacterized protein</fullName>
    </submittedName>
</protein>
<dbReference type="Proteomes" id="UP000631114">
    <property type="component" value="Unassembled WGS sequence"/>
</dbReference>
<dbReference type="AlphaFoldDB" id="A0A835J188"/>
<accession>A0A835J188</accession>